<dbReference type="OrthoDB" id="9811557at2"/>
<dbReference type="Proteomes" id="UP000199377">
    <property type="component" value="Unassembled WGS sequence"/>
</dbReference>
<dbReference type="PANTHER" id="PTHR11748:SF111">
    <property type="entry name" value="D-LACTATE DEHYDROGENASE, MITOCHONDRIAL-RELATED"/>
    <property type="match status" value="1"/>
</dbReference>
<dbReference type="InterPro" id="IPR016171">
    <property type="entry name" value="Vanillyl_alc_oxidase_C-sub2"/>
</dbReference>
<evidence type="ECO:0000256" key="6">
    <source>
        <dbReference type="ARBA" id="ARBA00023002"/>
    </source>
</evidence>
<dbReference type="PANTHER" id="PTHR11748">
    <property type="entry name" value="D-LACTATE DEHYDROGENASE"/>
    <property type="match status" value="1"/>
</dbReference>
<dbReference type="FunFam" id="3.30.70.2740:FF:000001">
    <property type="entry name" value="D-lactate dehydrogenase mitochondrial"/>
    <property type="match status" value="1"/>
</dbReference>
<dbReference type="Gene3D" id="3.30.70.2740">
    <property type="match status" value="1"/>
</dbReference>
<dbReference type="InterPro" id="IPR036318">
    <property type="entry name" value="FAD-bd_PCMH-like_sf"/>
</dbReference>
<dbReference type="GO" id="GO:0071949">
    <property type="term" value="F:FAD binding"/>
    <property type="evidence" value="ECO:0007669"/>
    <property type="project" value="InterPro"/>
</dbReference>
<dbReference type="RefSeq" id="WP_092860481.1">
    <property type="nucleotide sequence ID" value="NZ_FOQH01000006.1"/>
</dbReference>
<dbReference type="Pfam" id="PF02913">
    <property type="entry name" value="FAD-oxidase_C"/>
    <property type="match status" value="1"/>
</dbReference>
<dbReference type="Gene3D" id="1.10.45.10">
    <property type="entry name" value="Vanillyl-alcohol Oxidase, Chain A, domain 4"/>
    <property type="match status" value="1"/>
</dbReference>
<keyword evidence="6" id="KW-0560">Oxidoreductase</keyword>
<dbReference type="InterPro" id="IPR004113">
    <property type="entry name" value="FAD-bd_oxidored_4_C"/>
</dbReference>
<feature type="domain" description="FAD-binding PCMH-type" evidence="8">
    <location>
        <begin position="36"/>
        <end position="213"/>
    </location>
</feature>
<evidence type="ECO:0000256" key="2">
    <source>
        <dbReference type="ARBA" id="ARBA00008000"/>
    </source>
</evidence>
<sequence length="457" mass="48725">MTIQTAVEQLRTLLGDRLSTADSVRDLHGRDESWHPDVLPDAVAFPQSTQEVSEIVKICAAQGCPIVPWGVGTSLEGHALAVKGGISLDMTRMDRVLEVHAEDMDAVVQPGITREALNEHLRATGLFFSVDPGANATLGGMAATRASGTNAVRYGTMRDNVLALEAVLADGRIIRAGSRARKSSTGYDLKALLVGSEGTLGIITELTVKLWGTPEGISAATCAFDSPEGAVAAVIQTIQMGVPMARIEYVDEWSIGAVNAWAKMSLPEKPHLFVEFHGTPEGVKEQAAIFGEIAAEHGGGDFKWTTNAEERAKLWHARHNFYYAGRALRPGCRGISTDVCVPISRLAEAVIEARRDMQAAGLTGGLIGHVGDGNFHAGLYFDPEDPEELVRVKEVAAKLARTALRLGGTVSGEHGIGVGKKAYMEAEHGEALGVMAQIKRTLDPQGILNPGKMLDLN</sequence>
<evidence type="ECO:0000256" key="1">
    <source>
        <dbReference type="ARBA" id="ARBA00001974"/>
    </source>
</evidence>
<dbReference type="InterPro" id="IPR016164">
    <property type="entry name" value="FAD-linked_Oxase-like_C"/>
</dbReference>
<evidence type="ECO:0000256" key="5">
    <source>
        <dbReference type="ARBA" id="ARBA00022946"/>
    </source>
</evidence>
<dbReference type="Gene3D" id="3.30.465.10">
    <property type="match status" value="1"/>
</dbReference>
<reference evidence="9 10" key="1">
    <citation type="submission" date="2016-10" db="EMBL/GenBank/DDBJ databases">
        <authorList>
            <person name="de Groot N.N."/>
        </authorList>
    </citation>
    <scope>NUCLEOTIDE SEQUENCE [LARGE SCALE GENOMIC DNA]</scope>
    <source>
        <strain evidence="9 10">CGMCC 1.11030</strain>
    </source>
</reference>
<organism evidence="9 10">
    <name type="scientific">Albimonas pacifica</name>
    <dbReference type="NCBI Taxonomy" id="1114924"/>
    <lineage>
        <taxon>Bacteria</taxon>
        <taxon>Pseudomonadati</taxon>
        <taxon>Pseudomonadota</taxon>
        <taxon>Alphaproteobacteria</taxon>
        <taxon>Rhodobacterales</taxon>
        <taxon>Paracoccaceae</taxon>
        <taxon>Albimonas</taxon>
    </lineage>
</organism>
<dbReference type="STRING" id="1114924.SAMN05216258_106120"/>
<evidence type="ECO:0000259" key="8">
    <source>
        <dbReference type="PROSITE" id="PS51387"/>
    </source>
</evidence>
<dbReference type="FunFam" id="3.30.43.10:FF:000010">
    <property type="entry name" value="probable D-lactate dehydrogenase, mitochondrial"/>
    <property type="match status" value="1"/>
</dbReference>
<dbReference type="AlphaFoldDB" id="A0A1I3HQV9"/>
<evidence type="ECO:0000256" key="3">
    <source>
        <dbReference type="ARBA" id="ARBA00022630"/>
    </source>
</evidence>
<gene>
    <name evidence="9" type="ORF">SAMN05216258_106120</name>
</gene>
<comment type="cofactor">
    <cofactor evidence="1">
        <name>FAD</name>
        <dbReference type="ChEBI" id="CHEBI:57692"/>
    </cofactor>
</comment>
<keyword evidence="10" id="KW-1185">Reference proteome</keyword>
<keyword evidence="3" id="KW-0285">Flavoprotein</keyword>
<dbReference type="GO" id="GO:0004458">
    <property type="term" value="F:D-lactate dehydrogenase (cytochrome) activity"/>
    <property type="evidence" value="ECO:0007669"/>
    <property type="project" value="UniProtKB-EC"/>
</dbReference>
<dbReference type="InterPro" id="IPR016166">
    <property type="entry name" value="FAD-bd_PCMH"/>
</dbReference>
<dbReference type="GO" id="GO:1903457">
    <property type="term" value="P:lactate catabolic process"/>
    <property type="evidence" value="ECO:0007669"/>
    <property type="project" value="TreeGrafter"/>
</dbReference>
<dbReference type="FunFam" id="1.10.45.10:FF:000001">
    <property type="entry name" value="D-lactate dehydrogenase mitochondrial"/>
    <property type="match status" value="1"/>
</dbReference>
<dbReference type="GO" id="GO:0008720">
    <property type="term" value="F:D-lactate dehydrogenase (NAD+) activity"/>
    <property type="evidence" value="ECO:0007669"/>
    <property type="project" value="TreeGrafter"/>
</dbReference>
<proteinExistence type="inferred from homology"/>
<dbReference type="InterPro" id="IPR016169">
    <property type="entry name" value="FAD-bd_PCMH_sub2"/>
</dbReference>
<keyword evidence="5" id="KW-0809">Transit peptide</keyword>
<dbReference type="PROSITE" id="PS51387">
    <property type="entry name" value="FAD_PCMH"/>
    <property type="match status" value="1"/>
</dbReference>
<evidence type="ECO:0000256" key="4">
    <source>
        <dbReference type="ARBA" id="ARBA00022827"/>
    </source>
</evidence>
<dbReference type="InterPro" id="IPR006094">
    <property type="entry name" value="Oxid_FAD_bind_N"/>
</dbReference>
<dbReference type="SUPFAM" id="SSF56176">
    <property type="entry name" value="FAD-binding/transporter-associated domain-like"/>
    <property type="match status" value="1"/>
</dbReference>
<dbReference type="SUPFAM" id="SSF55103">
    <property type="entry name" value="FAD-linked oxidases, C-terminal domain"/>
    <property type="match status" value="1"/>
</dbReference>
<dbReference type="FunFam" id="3.30.465.10:FF:000016">
    <property type="entry name" value="probable D-lactate dehydrogenase, mitochondrial"/>
    <property type="match status" value="1"/>
</dbReference>
<dbReference type="EC" id="1.1.2.4" evidence="7"/>
<name>A0A1I3HQV9_9RHOB</name>
<dbReference type="EMBL" id="FOQH01000006">
    <property type="protein sequence ID" value="SFI37957.1"/>
    <property type="molecule type" value="Genomic_DNA"/>
</dbReference>
<evidence type="ECO:0000256" key="7">
    <source>
        <dbReference type="ARBA" id="ARBA00038897"/>
    </source>
</evidence>
<comment type="similarity">
    <text evidence="2">Belongs to the FAD-binding oxidoreductase/transferase type 4 family.</text>
</comment>
<evidence type="ECO:0000313" key="10">
    <source>
        <dbReference type="Proteomes" id="UP000199377"/>
    </source>
</evidence>
<evidence type="ECO:0000313" key="9">
    <source>
        <dbReference type="EMBL" id="SFI37957.1"/>
    </source>
</evidence>
<dbReference type="Pfam" id="PF01565">
    <property type="entry name" value="FAD_binding_4"/>
    <property type="match status" value="1"/>
</dbReference>
<keyword evidence="4" id="KW-0274">FAD</keyword>
<accession>A0A1I3HQV9</accession>
<protein>
    <recommendedName>
        <fullName evidence="7">D-lactate dehydrogenase (cytochrome)</fullName>
        <ecNumber evidence="7">1.1.2.4</ecNumber>
    </recommendedName>
</protein>